<dbReference type="SUPFAM" id="SSF56784">
    <property type="entry name" value="HAD-like"/>
    <property type="match status" value="1"/>
</dbReference>
<dbReference type="AlphaFoldDB" id="A0A9P6E5S0"/>
<dbReference type="Gene3D" id="3.40.50.1000">
    <property type="entry name" value="HAD superfamily/HAD-like"/>
    <property type="match status" value="1"/>
</dbReference>
<name>A0A9P6E5S0_9AGAR</name>
<gene>
    <name evidence="3" type="ORF">CPB83DRAFT_910976</name>
</gene>
<keyword evidence="4" id="KW-1185">Reference proteome</keyword>
<proteinExistence type="predicted"/>
<dbReference type="Proteomes" id="UP000807306">
    <property type="component" value="Unassembled WGS sequence"/>
</dbReference>
<keyword evidence="1" id="KW-0378">Hydrolase</keyword>
<protein>
    <submittedName>
        <fullName evidence="3">HAD-like domain-containing protein</fullName>
    </submittedName>
</protein>
<reference evidence="3" key="1">
    <citation type="submission" date="2020-11" db="EMBL/GenBank/DDBJ databases">
        <authorList>
            <consortium name="DOE Joint Genome Institute"/>
            <person name="Ahrendt S."/>
            <person name="Riley R."/>
            <person name="Andreopoulos W."/>
            <person name="Labutti K."/>
            <person name="Pangilinan J."/>
            <person name="Ruiz-Duenas F.J."/>
            <person name="Barrasa J.M."/>
            <person name="Sanchez-Garcia M."/>
            <person name="Camarero S."/>
            <person name="Miyauchi S."/>
            <person name="Serrano A."/>
            <person name="Linde D."/>
            <person name="Babiker R."/>
            <person name="Drula E."/>
            <person name="Ayuso-Fernandez I."/>
            <person name="Pacheco R."/>
            <person name="Padilla G."/>
            <person name="Ferreira P."/>
            <person name="Barriuso J."/>
            <person name="Kellner H."/>
            <person name="Castanera R."/>
            <person name="Alfaro M."/>
            <person name="Ramirez L."/>
            <person name="Pisabarro A.G."/>
            <person name="Kuo A."/>
            <person name="Tritt A."/>
            <person name="Lipzen A."/>
            <person name="He G."/>
            <person name="Yan M."/>
            <person name="Ng V."/>
            <person name="Cullen D."/>
            <person name="Martin F."/>
            <person name="Rosso M.-N."/>
            <person name="Henrissat B."/>
            <person name="Hibbett D."/>
            <person name="Martinez A.T."/>
            <person name="Grigoriev I.V."/>
        </authorList>
    </citation>
    <scope>NUCLEOTIDE SEQUENCE</scope>
    <source>
        <strain evidence="3">CBS 506.95</strain>
    </source>
</reference>
<dbReference type="EMBL" id="MU157927">
    <property type="protein sequence ID" value="KAF9523032.1"/>
    <property type="molecule type" value="Genomic_DNA"/>
</dbReference>
<dbReference type="InterPro" id="IPR023214">
    <property type="entry name" value="HAD_sf"/>
</dbReference>
<feature type="region of interest" description="Disordered" evidence="2">
    <location>
        <begin position="94"/>
        <end position="134"/>
    </location>
</feature>
<dbReference type="Gene3D" id="1.10.150.750">
    <property type="match status" value="1"/>
</dbReference>
<evidence type="ECO:0000313" key="4">
    <source>
        <dbReference type="Proteomes" id="UP000807306"/>
    </source>
</evidence>
<accession>A0A9P6E5S0</accession>
<sequence>MSKISDHKILIFDVYGTLADWETGLFDALQPLLKKYSASRSWSRKDSLTAFSSVETDLQAQYPTMLYSDLLVKSHEVLEERLKALATANPAAGGGTGSTLAGDVAPSEAEATSSEGAGSSAAANDLSTDSSAPARVGTDAHKAFGSSIREWPIFADTSDALHRLSKHFKLVVLSNVDRESFKYTHALLSEGLVHADLTQEILKSYTYPDPNPNRFWHPQETTPKSRSPFTLILTAQDTGCYKPATGGFTTALQYLSSQSTLTGNLSISSNDADGIKSKVLVVAQSLTHDHEPAHQLGIKSVWIDRPGAVTCNERPGGSDAKTKWTWRFDTLGAMADELESETASSSQ</sequence>
<dbReference type="GO" id="GO:0016787">
    <property type="term" value="F:hydrolase activity"/>
    <property type="evidence" value="ECO:0007669"/>
    <property type="project" value="UniProtKB-KW"/>
</dbReference>
<comment type="caution">
    <text evidence="3">The sequence shown here is derived from an EMBL/GenBank/DDBJ whole genome shotgun (WGS) entry which is preliminary data.</text>
</comment>
<dbReference type="OrthoDB" id="20198at2759"/>
<evidence type="ECO:0000256" key="1">
    <source>
        <dbReference type="ARBA" id="ARBA00022801"/>
    </source>
</evidence>
<evidence type="ECO:0000313" key="3">
    <source>
        <dbReference type="EMBL" id="KAF9523032.1"/>
    </source>
</evidence>
<dbReference type="PANTHER" id="PTHR43316">
    <property type="entry name" value="HYDROLASE, HALOACID DELAHOGENASE-RELATED"/>
    <property type="match status" value="1"/>
</dbReference>
<evidence type="ECO:0000256" key="2">
    <source>
        <dbReference type="SAM" id="MobiDB-lite"/>
    </source>
</evidence>
<organism evidence="3 4">
    <name type="scientific">Crepidotus variabilis</name>
    <dbReference type="NCBI Taxonomy" id="179855"/>
    <lineage>
        <taxon>Eukaryota</taxon>
        <taxon>Fungi</taxon>
        <taxon>Dikarya</taxon>
        <taxon>Basidiomycota</taxon>
        <taxon>Agaricomycotina</taxon>
        <taxon>Agaricomycetes</taxon>
        <taxon>Agaricomycetidae</taxon>
        <taxon>Agaricales</taxon>
        <taxon>Agaricineae</taxon>
        <taxon>Crepidotaceae</taxon>
        <taxon>Crepidotus</taxon>
    </lineage>
</organism>
<dbReference type="PANTHER" id="PTHR43316:SF9">
    <property type="entry name" value="ACID DEHALOGENASE, PUTATIVE (AFU_ORTHOLOGUE AFUA_6G14460)-RELATED"/>
    <property type="match status" value="1"/>
</dbReference>
<feature type="compositionally biased region" description="Low complexity" evidence="2">
    <location>
        <begin position="98"/>
        <end position="123"/>
    </location>
</feature>
<dbReference type="InterPro" id="IPR051540">
    <property type="entry name" value="S-2-haloacid_dehalogenase"/>
</dbReference>
<dbReference type="InterPro" id="IPR036412">
    <property type="entry name" value="HAD-like_sf"/>
</dbReference>